<dbReference type="Proteomes" id="UP001199528">
    <property type="component" value="Chromosome"/>
</dbReference>
<dbReference type="SUPFAM" id="SSF81891">
    <property type="entry name" value="Poly A polymerase C-terminal region-like"/>
    <property type="match status" value="1"/>
</dbReference>
<dbReference type="AlphaFoldDB" id="A0AAJ6P6E3"/>
<comment type="cofactor">
    <cofactor evidence="10">
        <name>Ni(2+)</name>
        <dbReference type="ChEBI" id="CHEBI:49786"/>
    </cofactor>
    <text evidence="10">Nickel for phosphatase activity.</text>
</comment>
<dbReference type="Gene3D" id="3.30.460.10">
    <property type="entry name" value="Beta Polymerase, domain 2"/>
    <property type="match status" value="1"/>
</dbReference>
<keyword evidence="9 10" id="KW-0694">RNA-binding</keyword>
<protein>
    <recommendedName>
        <fullName evidence="10">Multifunctional CCA protein</fullName>
    </recommendedName>
    <domain>
        <recommendedName>
            <fullName evidence="10">CCA-adding enzyme</fullName>
            <ecNumber evidence="10">2.7.7.72</ecNumber>
        </recommendedName>
        <alternativeName>
            <fullName evidence="10">CCA tRNA nucleotidyltransferase</fullName>
        </alternativeName>
        <alternativeName>
            <fullName evidence="10">tRNA CCA-pyrophosphorylase</fullName>
        </alternativeName>
        <alternativeName>
            <fullName evidence="10">tRNA adenylyl-/cytidylyl-transferase</fullName>
        </alternativeName>
        <alternativeName>
            <fullName evidence="10">tRNA nucleotidyltransferase</fullName>
        </alternativeName>
        <alternativeName>
            <fullName evidence="10">tRNA-NT</fullName>
        </alternativeName>
    </domain>
    <domain>
        <recommendedName>
            <fullName evidence="10">2'-nucleotidase</fullName>
            <ecNumber evidence="10">3.1.3.-</ecNumber>
        </recommendedName>
    </domain>
    <domain>
        <recommendedName>
            <fullName evidence="10">2',3'-cyclic phosphodiesterase</fullName>
            <ecNumber evidence="10">3.1.4.-</ecNumber>
        </recommendedName>
    </domain>
    <domain>
        <recommendedName>
            <fullName evidence="10">Phosphatase</fullName>
        </recommendedName>
    </domain>
</protein>
<dbReference type="GO" id="GO:0004112">
    <property type="term" value="F:cyclic-nucleotide phosphodiesterase activity"/>
    <property type="evidence" value="ECO:0007669"/>
    <property type="project" value="UniProtKB-UniRule"/>
</dbReference>
<dbReference type="GO" id="GO:0001680">
    <property type="term" value="P:tRNA 3'-terminal CCA addition"/>
    <property type="evidence" value="ECO:0007669"/>
    <property type="project" value="UniProtKB-UniRule"/>
</dbReference>
<evidence type="ECO:0000256" key="9">
    <source>
        <dbReference type="ARBA" id="ARBA00022884"/>
    </source>
</evidence>
<evidence type="ECO:0000259" key="11">
    <source>
        <dbReference type="PROSITE" id="PS51831"/>
    </source>
</evidence>
<sequence length="408" mass="46562">MQVYLVGGAVRDHLLGHPYHEKDYVVVGATPEQLLAEGYQPVGKDFPVFLHPKTKEEYALARTERKSGVGYHGFQFFTDTSVKLEDDLIRRDLTINAMAMDDHGQVYDPYGGQQDLQHKVLRHVSEAFTEDPLRVLRVARFAARYATYGFTVAEETLQLMQKIAQSGELSALTPERVWKETSRALMEDHADVYFQILKDCDALEVLFPEINALFGVPQRPEYHPEIDCGIHTLMALKQACLANYALEVRFAVLVHDLGKALTPVEELPRHIMHEERGIPPVTQICDRLKVPTALKNLALIVCKEHLKCHQVKNLKPGTLWRLLQRLDVLRRPEKVEAFVQACECDAKGRLGLEQRPYPQAQYMLDAMQIVRNIRAQDLPEHVSGPEIGEMLIQYRIDALAKFKEQHIN</sequence>
<dbReference type="EMBL" id="CP085083">
    <property type="protein sequence ID" value="WDZ52375.1"/>
    <property type="molecule type" value="Genomic_DNA"/>
</dbReference>
<evidence type="ECO:0000256" key="4">
    <source>
        <dbReference type="ARBA" id="ARBA00022723"/>
    </source>
</evidence>
<keyword evidence="4 10" id="KW-0479">Metal-binding</keyword>
<feature type="binding site" evidence="10">
    <location>
        <position position="21"/>
    </location>
    <ligand>
        <name>Mg(2+)</name>
        <dbReference type="ChEBI" id="CHEBI:18420"/>
    </ligand>
</feature>
<feature type="binding site" evidence="10">
    <location>
        <position position="8"/>
    </location>
    <ligand>
        <name>ATP</name>
        <dbReference type="ChEBI" id="CHEBI:30616"/>
    </ligand>
</feature>
<dbReference type="GO" id="GO:0000049">
    <property type="term" value="F:tRNA binding"/>
    <property type="evidence" value="ECO:0007669"/>
    <property type="project" value="UniProtKB-UniRule"/>
</dbReference>
<dbReference type="InterPro" id="IPR043519">
    <property type="entry name" value="NT_sf"/>
</dbReference>
<feature type="binding site" evidence="10">
    <location>
        <position position="11"/>
    </location>
    <ligand>
        <name>CTP</name>
        <dbReference type="ChEBI" id="CHEBI:37563"/>
    </ligand>
</feature>
<feature type="binding site" evidence="10">
    <location>
        <position position="91"/>
    </location>
    <ligand>
        <name>ATP</name>
        <dbReference type="ChEBI" id="CHEBI:30616"/>
    </ligand>
</feature>
<accession>A0AAJ6P6E3</accession>
<dbReference type="CDD" id="cd05398">
    <property type="entry name" value="NT_ClassII-CCAase"/>
    <property type="match status" value="1"/>
</dbReference>
<dbReference type="RefSeq" id="WP_272655803.1">
    <property type="nucleotide sequence ID" value="NZ_CP085083.1"/>
</dbReference>
<dbReference type="GO" id="GO:0005524">
    <property type="term" value="F:ATP binding"/>
    <property type="evidence" value="ECO:0007669"/>
    <property type="project" value="UniProtKB-UniRule"/>
</dbReference>
<evidence type="ECO:0000256" key="3">
    <source>
        <dbReference type="ARBA" id="ARBA00022695"/>
    </source>
</evidence>
<dbReference type="InterPro" id="IPR032828">
    <property type="entry name" value="PolyA_RNA-bd"/>
</dbReference>
<dbReference type="EC" id="3.1.4.-" evidence="10"/>
<keyword evidence="6 10" id="KW-0692">RNA repair</keyword>
<dbReference type="Pfam" id="PF01743">
    <property type="entry name" value="PolyA_pol"/>
    <property type="match status" value="1"/>
</dbReference>
<dbReference type="EC" id="3.1.3.-" evidence="10"/>
<comment type="domain">
    <text evidence="10">Comprises two domains: an N-terminal domain containing the nucleotidyltransferase activity and a C-terminal HD domain associated with both phosphodiesterase and phosphatase activities.</text>
</comment>
<dbReference type="InterPro" id="IPR012006">
    <property type="entry name" value="CCA_bact"/>
</dbReference>
<feature type="binding site" evidence="10">
    <location>
        <position position="91"/>
    </location>
    <ligand>
        <name>CTP</name>
        <dbReference type="ChEBI" id="CHEBI:37563"/>
    </ligand>
</feature>
<dbReference type="GO" id="GO:0042245">
    <property type="term" value="P:RNA repair"/>
    <property type="evidence" value="ECO:0007669"/>
    <property type="project" value="UniProtKB-KW"/>
</dbReference>
<comment type="miscellaneous">
    <text evidence="10">A single active site specifically recognizes both ATP and CTP and is responsible for their addition.</text>
</comment>
<evidence type="ECO:0000256" key="10">
    <source>
        <dbReference type="HAMAP-Rule" id="MF_01261"/>
    </source>
</evidence>
<comment type="catalytic activity">
    <reaction evidence="10">
        <text>a tRNA precursor + 2 CTP + ATP = a tRNA with a 3' CCA end + 3 diphosphate</text>
        <dbReference type="Rhea" id="RHEA:14433"/>
        <dbReference type="Rhea" id="RHEA-COMP:10465"/>
        <dbReference type="Rhea" id="RHEA-COMP:10468"/>
        <dbReference type="ChEBI" id="CHEBI:30616"/>
        <dbReference type="ChEBI" id="CHEBI:33019"/>
        <dbReference type="ChEBI" id="CHEBI:37563"/>
        <dbReference type="ChEBI" id="CHEBI:74896"/>
        <dbReference type="ChEBI" id="CHEBI:83071"/>
        <dbReference type="EC" id="2.7.7.72"/>
    </reaction>
</comment>
<feature type="binding site" evidence="10">
    <location>
        <position position="137"/>
    </location>
    <ligand>
        <name>CTP</name>
        <dbReference type="ChEBI" id="CHEBI:37563"/>
    </ligand>
</feature>
<evidence type="ECO:0000313" key="13">
    <source>
        <dbReference type="Proteomes" id="UP001199528"/>
    </source>
</evidence>
<comment type="function">
    <text evidence="10">Catalyzes the addition and repair of the essential 3'-terminal CCA sequence in tRNAs without using a nucleic acid template. Adds these three nucleotides in the order of C, C, and A to the tRNA nucleotide-73, using CTP and ATP as substrates and producing inorganic pyrophosphate. tRNA 3'-terminal CCA addition is required both for tRNA processing and repair. Also involved in tRNA surveillance by mediating tandem CCA addition to generate a CCACCA at the 3' terminus of unstable tRNAs. While stable tRNAs receive only 3'-terminal CCA, unstable tRNAs are marked with CCACCA and rapidly degraded.</text>
</comment>
<keyword evidence="2 10" id="KW-0819">tRNA processing</keyword>
<dbReference type="GO" id="GO:0004810">
    <property type="term" value="F:CCA tRNA nucleotidyltransferase activity"/>
    <property type="evidence" value="ECO:0007669"/>
    <property type="project" value="UniProtKB-UniRule"/>
</dbReference>
<keyword evidence="10" id="KW-0533">Nickel</keyword>
<feature type="binding site" evidence="10">
    <location>
        <position position="23"/>
    </location>
    <ligand>
        <name>Mg(2+)</name>
        <dbReference type="ChEBI" id="CHEBI:18420"/>
    </ligand>
</feature>
<dbReference type="Gene3D" id="1.10.3090.10">
    <property type="entry name" value="cca-adding enzyme, domain 2"/>
    <property type="match status" value="1"/>
</dbReference>
<feature type="binding site" evidence="10">
    <location>
        <position position="140"/>
    </location>
    <ligand>
        <name>CTP</name>
        <dbReference type="ChEBI" id="CHEBI:37563"/>
    </ligand>
</feature>
<comment type="cofactor">
    <cofactor evidence="10">
        <name>Mg(2+)</name>
        <dbReference type="ChEBI" id="CHEBI:18420"/>
    </cofactor>
    <text evidence="10">Magnesium is required for nucleotidyltransferase activity.</text>
</comment>
<dbReference type="GO" id="GO:0000287">
    <property type="term" value="F:magnesium ion binding"/>
    <property type="evidence" value="ECO:0007669"/>
    <property type="project" value="UniProtKB-UniRule"/>
</dbReference>
<proteinExistence type="inferred from homology"/>
<keyword evidence="3 10" id="KW-0548">Nucleotidyltransferase</keyword>
<evidence type="ECO:0000256" key="5">
    <source>
        <dbReference type="ARBA" id="ARBA00022741"/>
    </source>
</evidence>
<keyword evidence="8 10" id="KW-0460">Magnesium</keyword>
<evidence type="ECO:0000256" key="1">
    <source>
        <dbReference type="ARBA" id="ARBA00022679"/>
    </source>
</evidence>
<dbReference type="KEGG" id="aviv:LF296_06265"/>
<dbReference type="PROSITE" id="PS51831">
    <property type="entry name" value="HD"/>
    <property type="match status" value="1"/>
</dbReference>
<comment type="catalytic activity">
    <reaction evidence="10">
        <text>a tRNA with a 3' CCA end + 2 CTP + ATP = a tRNA with a 3' CCACCA end + 3 diphosphate</text>
        <dbReference type="Rhea" id="RHEA:76235"/>
        <dbReference type="Rhea" id="RHEA-COMP:10468"/>
        <dbReference type="Rhea" id="RHEA-COMP:18655"/>
        <dbReference type="ChEBI" id="CHEBI:30616"/>
        <dbReference type="ChEBI" id="CHEBI:33019"/>
        <dbReference type="ChEBI" id="CHEBI:37563"/>
        <dbReference type="ChEBI" id="CHEBI:83071"/>
        <dbReference type="ChEBI" id="CHEBI:195187"/>
    </reaction>
</comment>
<name>A0AAJ6P6E3_9GAMM</name>
<comment type="similarity">
    <text evidence="10">Belongs to the tRNA nucleotidyltransferase/poly(A) polymerase family. Bacterial CCA-adding enzyme type 1 subfamily.</text>
</comment>
<dbReference type="PIRSF" id="PIRSF000813">
    <property type="entry name" value="CCA_bact"/>
    <property type="match status" value="1"/>
</dbReference>
<dbReference type="SUPFAM" id="SSF81301">
    <property type="entry name" value="Nucleotidyltransferase"/>
    <property type="match status" value="1"/>
</dbReference>
<dbReference type="NCBIfam" id="NF008137">
    <property type="entry name" value="PRK10885.1"/>
    <property type="match status" value="1"/>
</dbReference>
<evidence type="ECO:0000313" key="12">
    <source>
        <dbReference type="EMBL" id="WDZ52375.1"/>
    </source>
</evidence>
<keyword evidence="10 12" id="KW-0378">Hydrolase</keyword>
<evidence type="ECO:0000256" key="7">
    <source>
        <dbReference type="ARBA" id="ARBA00022840"/>
    </source>
</evidence>
<keyword evidence="10" id="KW-0511">Multifunctional enzyme</keyword>
<gene>
    <name evidence="10" type="primary">cca</name>
    <name evidence="12" type="ORF">LF296_06265</name>
</gene>
<feature type="binding site" evidence="10">
    <location>
        <position position="8"/>
    </location>
    <ligand>
        <name>CTP</name>
        <dbReference type="ChEBI" id="CHEBI:37563"/>
    </ligand>
</feature>
<dbReference type="PANTHER" id="PTHR47545">
    <property type="entry name" value="MULTIFUNCTIONAL CCA PROTEIN"/>
    <property type="match status" value="1"/>
</dbReference>
<dbReference type="InterPro" id="IPR006674">
    <property type="entry name" value="HD_domain"/>
</dbReference>
<dbReference type="EC" id="2.7.7.72" evidence="10"/>
<dbReference type="InterPro" id="IPR050124">
    <property type="entry name" value="tRNA_CCA-adding_enzyme"/>
</dbReference>
<dbReference type="HAMAP" id="MF_01262">
    <property type="entry name" value="CCA_bact_type2"/>
    <property type="match status" value="1"/>
</dbReference>
<keyword evidence="5 10" id="KW-0547">Nucleotide-binding</keyword>
<reference evidence="12" key="1">
    <citation type="journal article" date="2022" name="Front Environ Sci">
        <title>Complete genome sequence analysis of a novel alkane-degrading bacterial strain, Acinetobacter vivianii KJ-1, and its diesel degradation ability.</title>
        <authorList>
            <person name="Zhang Y."/>
            <person name="Song F."/>
            <person name="Wang J."/>
            <person name="Zhao Q."/>
            <person name="Zheng L."/>
            <person name="Wang Z."/>
            <person name="Zhang X."/>
            <person name="Gao Y."/>
            <person name="Chen G."/>
            <person name="Huang Y."/>
        </authorList>
    </citation>
    <scope>NUCLEOTIDE SEQUENCE</scope>
    <source>
        <strain evidence="12">KJ-1</strain>
    </source>
</reference>
<evidence type="ECO:0000256" key="2">
    <source>
        <dbReference type="ARBA" id="ARBA00022694"/>
    </source>
</evidence>
<evidence type="ECO:0000256" key="6">
    <source>
        <dbReference type="ARBA" id="ARBA00022800"/>
    </source>
</evidence>
<reference evidence="12" key="2">
    <citation type="submission" date="2023-02" db="EMBL/GenBank/DDBJ databases">
        <authorList>
            <person name="Huang Y."/>
            <person name="Zhang Y."/>
            <person name="Zhang T."/>
            <person name="Wang J."/>
        </authorList>
    </citation>
    <scope>NUCLEOTIDE SEQUENCE</scope>
    <source>
        <strain evidence="12">KJ-1</strain>
    </source>
</reference>
<feature type="binding site" evidence="10">
    <location>
        <position position="137"/>
    </location>
    <ligand>
        <name>ATP</name>
        <dbReference type="ChEBI" id="CHEBI:30616"/>
    </ligand>
</feature>
<organism evidence="12 13">
    <name type="scientific">Acinetobacter vivianii</name>
    <dbReference type="NCBI Taxonomy" id="1776742"/>
    <lineage>
        <taxon>Bacteria</taxon>
        <taxon>Pseudomonadati</taxon>
        <taxon>Pseudomonadota</taxon>
        <taxon>Gammaproteobacteria</taxon>
        <taxon>Moraxellales</taxon>
        <taxon>Moraxellaceae</taxon>
        <taxon>Acinetobacter</taxon>
    </lineage>
</organism>
<comment type="subunit">
    <text evidence="10">Monomer. Can also form homodimers and oligomers.</text>
</comment>
<dbReference type="InterPro" id="IPR002646">
    <property type="entry name" value="PolA_pol_head_dom"/>
</dbReference>
<dbReference type="Pfam" id="PF12627">
    <property type="entry name" value="PolyA_pol_RNAbd"/>
    <property type="match status" value="1"/>
</dbReference>
<keyword evidence="7 10" id="KW-0067">ATP-binding</keyword>
<dbReference type="HAMAP" id="MF_01261">
    <property type="entry name" value="CCA_bact_type1"/>
    <property type="match status" value="1"/>
</dbReference>
<keyword evidence="1 10" id="KW-0808">Transferase</keyword>
<dbReference type="GO" id="GO:0016791">
    <property type="term" value="F:phosphatase activity"/>
    <property type="evidence" value="ECO:0007669"/>
    <property type="project" value="UniProtKB-UniRule"/>
</dbReference>
<dbReference type="PANTHER" id="PTHR47545:SF1">
    <property type="entry name" value="MULTIFUNCTIONAL CCA PROTEIN"/>
    <property type="match status" value="1"/>
</dbReference>
<evidence type="ECO:0000256" key="8">
    <source>
        <dbReference type="ARBA" id="ARBA00022842"/>
    </source>
</evidence>
<feature type="binding site" evidence="10">
    <location>
        <position position="11"/>
    </location>
    <ligand>
        <name>ATP</name>
        <dbReference type="ChEBI" id="CHEBI:30616"/>
    </ligand>
</feature>
<feature type="binding site" evidence="10">
    <location>
        <position position="140"/>
    </location>
    <ligand>
        <name>ATP</name>
        <dbReference type="ChEBI" id="CHEBI:30616"/>
    </ligand>
</feature>
<feature type="domain" description="HD" evidence="11">
    <location>
        <begin position="228"/>
        <end position="329"/>
    </location>
</feature>